<reference evidence="2" key="2">
    <citation type="submission" date="2017-09" db="EMBL/GenBank/DDBJ databases">
        <title>FDA dAtabase for Regulatory Grade micrObial Sequences (FDA-ARGOS): Supporting development and validation of Infectious Disease Dx tests.</title>
        <authorList>
            <person name="Minogue T."/>
            <person name="Wolcott M."/>
            <person name="Wasieloski L."/>
            <person name="Aguilar W."/>
            <person name="Moore D."/>
            <person name="Tallon L.J."/>
            <person name="Sadzewicz L."/>
            <person name="Ott S."/>
            <person name="Zhao X."/>
            <person name="Nagaraj S."/>
            <person name="Vavikolanu K."/>
            <person name="Aluvathingal J."/>
            <person name="Nadendla S."/>
            <person name="Sichtig H."/>
        </authorList>
    </citation>
    <scope>NUCLEOTIDE SEQUENCE</scope>
    <source>
        <strain evidence="2">FDAARGOS_387</strain>
    </source>
</reference>
<dbReference type="Proteomes" id="UP000224974">
    <property type="component" value="Unassembled WGS sequence"/>
</dbReference>
<feature type="transmembrane region" description="Helical" evidence="1">
    <location>
        <begin position="396"/>
        <end position="414"/>
    </location>
</feature>
<keyword evidence="1" id="KW-1133">Transmembrane helix</keyword>
<reference evidence="3 5" key="3">
    <citation type="submission" date="2019-03" db="EMBL/GenBank/DDBJ databases">
        <authorList>
            <consortium name="Pathogen Informatics"/>
        </authorList>
    </citation>
    <scope>NUCLEOTIDE SEQUENCE [LARGE SCALE GENOMIC DNA]</scope>
    <source>
        <strain evidence="3 5">NCTC12282</strain>
    </source>
</reference>
<feature type="transmembrane region" description="Helical" evidence="1">
    <location>
        <begin position="873"/>
        <end position="896"/>
    </location>
</feature>
<keyword evidence="1" id="KW-0812">Transmembrane</keyword>
<dbReference type="PIRSF" id="PIRSF035905">
    <property type="entry name" value="UCP035905_mp"/>
    <property type="match status" value="1"/>
</dbReference>
<gene>
    <name evidence="2" type="ORF">CRN84_24040</name>
    <name evidence="3" type="ORF">NCTC12282_06380</name>
</gene>
<feature type="transmembrane region" description="Helical" evidence="1">
    <location>
        <begin position="534"/>
        <end position="552"/>
    </location>
</feature>
<feature type="transmembrane region" description="Helical" evidence="1">
    <location>
        <begin position="447"/>
        <end position="468"/>
    </location>
</feature>
<feature type="transmembrane region" description="Helical" evidence="1">
    <location>
        <begin position="6"/>
        <end position="31"/>
    </location>
</feature>
<evidence type="ECO:0000256" key="1">
    <source>
        <dbReference type="SAM" id="Phobius"/>
    </source>
</evidence>
<feature type="transmembrane region" description="Helical" evidence="1">
    <location>
        <begin position="572"/>
        <end position="591"/>
    </location>
</feature>
<feature type="transmembrane region" description="Helical" evidence="1">
    <location>
        <begin position="715"/>
        <end position="735"/>
    </location>
</feature>
<evidence type="ECO:0000313" key="3">
    <source>
        <dbReference type="EMBL" id="VFS53220.1"/>
    </source>
</evidence>
<feature type="transmembrane region" description="Helical" evidence="1">
    <location>
        <begin position="811"/>
        <end position="827"/>
    </location>
</feature>
<reference evidence="4" key="1">
    <citation type="submission" date="2017-09" db="EMBL/GenBank/DDBJ databases">
        <title>FDA dAtabase for Regulatory Grade micrObial Sequences (FDA-ARGOS): Supporting development and validation of Infectious Disease Dx tests.</title>
        <authorList>
            <person name="Minogue T."/>
            <person name="Wolcott M."/>
            <person name="Wasieloski L."/>
            <person name="Aguilar W."/>
            <person name="Moore D."/>
            <person name="Tallon L."/>
            <person name="Sadzewicz L."/>
            <person name="Ott S."/>
            <person name="Zhao X."/>
            <person name="Nagaraj S."/>
            <person name="Vavikolanu K."/>
            <person name="Aluvathingal J."/>
            <person name="Nadendla S."/>
            <person name="Sichtig H."/>
        </authorList>
    </citation>
    <scope>NUCLEOTIDE SEQUENCE [LARGE SCALE GENOMIC DNA]</scope>
    <source>
        <strain evidence="4">FDAARGOS_387</strain>
    </source>
</reference>
<dbReference type="Pfam" id="PF10101">
    <property type="entry name" value="DUF2339"/>
    <property type="match status" value="1"/>
</dbReference>
<accession>A0A2C6C750</accession>
<feature type="transmembrane region" description="Helical" evidence="1">
    <location>
        <begin position="289"/>
        <end position="306"/>
    </location>
</feature>
<feature type="transmembrane region" description="Helical" evidence="1">
    <location>
        <begin position="489"/>
        <end position="505"/>
    </location>
</feature>
<feature type="transmembrane region" description="Helical" evidence="1">
    <location>
        <begin position="511"/>
        <end position="527"/>
    </location>
</feature>
<dbReference type="PANTHER" id="PTHR38434:SF1">
    <property type="entry name" value="BLL2549 PROTEIN"/>
    <property type="match status" value="1"/>
</dbReference>
<feature type="transmembrane region" description="Helical" evidence="1">
    <location>
        <begin position="421"/>
        <end position="441"/>
    </location>
</feature>
<feature type="transmembrane region" description="Helical" evidence="1">
    <location>
        <begin position="996"/>
        <end position="1016"/>
    </location>
</feature>
<feature type="transmembrane region" description="Helical" evidence="1">
    <location>
        <begin position="633"/>
        <end position="652"/>
    </location>
</feature>
<feature type="transmembrane region" description="Helical" evidence="1">
    <location>
        <begin position="686"/>
        <end position="703"/>
    </location>
</feature>
<feature type="transmembrane region" description="Helical" evidence="1">
    <location>
        <begin position="257"/>
        <end position="277"/>
    </location>
</feature>
<feature type="transmembrane region" description="Helical" evidence="1">
    <location>
        <begin position="741"/>
        <end position="763"/>
    </location>
</feature>
<feature type="transmembrane region" description="Helical" evidence="1">
    <location>
        <begin position="775"/>
        <end position="791"/>
    </location>
</feature>
<evidence type="ECO:0000313" key="5">
    <source>
        <dbReference type="Proteomes" id="UP000373449"/>
    </source>
</evidence>
<keyword evidence="1" id="KW-0472">Membrane</keyword>
<feature type="transmembrane region" description="Helical" evidence="1">
    <location>
        <begin position="908"/>
        <end position="929"/>
    </location>
</feature>
<dbReference type="OrthoDB" id="207428at2"/>
<keyword evidence="4" id="KW-1185">Reference proteome</keyword>
<dbReference type="EMBL" id="PDDX01000001">
    <property type="protein sequence ID" value="PHI32170.1"/>
    <property type="molecule type" value="Genomic_DNA"/>
</dbReference>
<evidence type="ECO:0000313" key="4">
    <source>
        <dbReference type="Proteomes" id="UP000224974"/>
    </source>
</evidence>
<sequence>MEDLIVILGIVAIVVLASILTNQLSAIRGLLAEQLEVLKTLRSSSVDTSSVYHLSADTTTESVVTTPQQSLSDTDALEPVQPETDIPLAAAVDTYTGQQSTESSPYAYAFRNYHEALGHRYTEPETPANTIESIENTTGEIPTEAAVGVPLPQPVMEMQDEQLLPLAEVMETETETDVAAALESIAIENQEQTSDIQLSEASENTDIIEAEQRHDDAMSESPWISDKPASGPAIDNAEPQGIVAVWKYLEQQFASRWMVWIGGIIMALGVIFLVKIGNDNGLFGPKIRIGIATLFGVMMTAGGELLRRSRFHLSLPSGQYIPAALSGAGVISLYASMLAANYIYGMFSLSVMFIILAIISAVAMFLALTQGPFMAALGILGAYMVPMFISTGSGNVSGLLGYVFLVTAGSLGLLSKIYRRWLWWGAMAGNYLWLTVAIFINPAEHQIARGLFILLTTYGFLALPHFGWRLSATARDLKAQYTNIRWQDGMLTGSVAALLLALMPVFGQLGLFTWITLWIGCIALLLLGKRIPSLNWLSVISSLVAGLVLLSLPSARMERPSFLSELTSADYLSALICLGSLAIIYAAYGFYQARQKGLQRELWATLSTAAPMLLVIGLYYWQPASWYQDYLNISHAVIVSVALTFGACWYYLADIHRKMDNTLRAIYFIFANLLIVWSLFEVFSQATLTLLLAIQLLVSAVWISRRRIPVPNQILQLLMALILIRLTFNMAVLSYQPTLWGMPWTLLGYGIPVICLWLTAYLLPNKHYEASARWAQANGIYLLALWINIELRHLLHGSYQISLDFSSLKDVALHASTFGIMALAYGYKSLHARFGLVYRVGASAAGAITLFLTLLGSLMVFNPAITAQSVGALPLLNIVTVAYALPVLMLFVTLRYWPNWLPEHLKPLGWGLFSLLGMVFISMTVRQLWHGDILSQRQIYVGEQYCYSLAWMITAIGLMTLGITRNHLLLRRAALALLAVTILKLFLWDMSGLTGFYRPVSFIGLGLCLVGMGWFYQRFVIMEKPQAEVEVIA</sequence>
<name>A0A2C6C750_9GAMM</name>
<dbReference type="InterPro" id="IPR019286">
    <property type="entry name" value="DUF2339_TM"/>
</dbReference>
<dbReference type="Proteomes" id="UP000373449">
    <property type="component" value="Unassembled WGS sequence"/>
</dbReference>
<dbReference type="AlphaFoldDB" id="A0A2C6C750"/>
<dbReference type="InterPro" id="IPR014600">
    <property type="entry name" value="UCP035905_mem"/>
</dbReference>
<dbReference type="PANTHER" id="PTHR38434">
    <property type="entry name" value="BLL2549 PROTEIN"/>
    <property type="match status" value="1"/>
</dbReference>
<dbReference type="EMBL" id="CAADJA010000002">
    <property type="protein sequence ID" value="VFS53220.1"/>
    <property type="molecule type" value="Genomic_DNA"/>
</dbReference>
<feature type="transmembrane region" description="Helical" evidence="1">
    <location>
        <begin position="342"/>
        <end position="366"/>
    </location>
</feature>
<feature type="transmembrane region" description="Helical" evidence="1">
    <location>
        <begin position="949"/>
        <end position="966"/>
    </location>
</feature>
<feature type="transmembrane region" description="Helical" evidence="1">
    <location>
        <begin position="664"/>
        <end position="680"/>
    </location>
</feature>
<proteinExistence type="predicted"/>
<feature type="transmembrane region" description="Helical" evidence="1">
    <location>
        <begin position="318"/>
        <end position="336"/>
    </location>
</feature>
<dbReference type="RefSeq" id="WP_051323324.1">
    <property type="nucleotide sequence ID" value="NZ_CAADJA010000002.1"/>
</dbReference>
<feature type="transmembrane region" description="Helical" evidence="1">
    <location>
        <begin position="603"/>
        <end position="621"/>
    </location>
</feature>
<evidence type="ECO:0000313" key="2">
    <source>
        <dbReference type="EMBL" id="PHI32170.1"/>
    </source>
</evidence>
<feature type="transmembrane region" description="Helical" evidence="1">
    <location>
        <begin position="836"/>
        <end position="861"/>
    </location>
</feature>
<feature type="transmembrane region" description="Helical" evidence="1">
    <location>
        <begin position="973"/>
        <end position="990"/>
    </location>
</feature>
<organism evidence="2 4">
    <name type="scientific">Budvicia aquatica</name>
    <dbReference type="NCBI Taxonomy" id="82979"/>
    <lineage>
        <taxon>Bacteria</taxon>
        <taxon>Pseudomonadati</taxon>
        <taxon>Pseudomonadota</taxon>
        <taxon>Gammaproteobacteria</taxon>
        <taxon>Enterobacterales</taxon>
        <taxon>Budviciaceae</taxon>
        <taxon>Budvicia</taxon>
    </lineage>
</organism>
<protein>
    <submittedName>
        <fullName evidence="2">DUF2339 domain-containing protein</fullName>
    </submittedName>
    <submittedName>
        <fullName evidence="3">Predicted membrane protein</fullName>
    </submittedName>
</protein>